<feature type="domain" description="PDEase" evidence="10">
    <location>
        <begin position="1023"/>
        <end position="1365"/>
    </location>
</feature>
<feature type="binding site" evidence="5">
    <location>
        <position position="1158"/>
    </location>
    <ligand>
        <name>Zn(2+)</name>
        <dbReference type="ChEBI" id="CHEBI:29105"/>
        <label>1</label>
    </ligand>
</feature>
<dbReference type="InterPro" id="IPR036890">
    <property type="entry name" value="HATPase_C_sf"/>
</dbReference>
<gene>
    <name evidence="11" type="ORF">Cvel_8608.t1.CR1</name>
</gene>
<keyword evidence="2 6" id="KW-0378">Hydrolase</keyword>
<dbReference type="GO" id="GO:0004114">
    <property type="term" value="F:3',5'-cyclic-nucleotide phosphodiesterase activity"/>
    <property type="evidence" value="ECO:0007669"/>
    <property type="project" value="InterPro"/>
</dbReference>
<dbReference type="InterPro" id="IPR036971">
    <property type="entry name" value="PDEase_catalytic_dom_sf"/>
</dbReference>
<dbReference type="PROSITE" id="PS51845">
    <property type="entry name" value="PDEASE_I_2"/>
    <property type="match status" value="1"/>
</dbReference>
<dbReference type="PANTHER" id="PTHR11347">
    <property type="entry name" value="CYCLIC NUCLEOTIDE PHOSPHODIESTERASE"/>
    <property type="match status" value="1"/>
</dbReference>
<evidence type="ECO:0000256" key="8">
    <source>
        <dbReference type="SAM" id="Phobius"/>
    </source>
</evidence>
<dbReference type="EC" id="3.1.4.-" evidence="6"/>
<dbReference type="PROSITE" id="PS00126">
    <property type="entry name" value="PDEASE_I_1"/>
    <property type="match status" value="1"/>
</dbReference>
<evidence type="ECO:0000256" key="4">
    <source>
        <dbReference type="PIRSR" id="PIRSR623088-2"/>
    </source>
</evidence>
<keyword evidence="8" id="KW-0472">Membrane</keyword>
<dbReference type="CDD" id="cd00077">
    <property type="entry name" value="HDc"/>
    <property type="match status" value="1"/>
</dbReference>
<dbReference type="SMART" id="SM00471">
    <property type="entry name" value="HDc"/>
    <property type="match status" value="1"/>
</dbReference>
<feature type="region of interest" description="Disordered" evidence="7">
    <location>
        <begin position="454"/>
        <end position="517"/>
    </location>
</feature>
<evidence type="ECO:0000313" key="11">
    <source>
        <dbReference type="EMBL" id="CEM47968.1"/>
    </source>
</evidence>
<name>A0A0G4HUE8_9ALVE</name>
<dbReference type="GO" id="GO:0046872">
    <property type="term" value="F:metal ion binding"/>
    <property type="evidence" value="ECO:0007669"/>
    <property type="project" value="UniProtKB-KW"/>
</dbReference>
<evidence type="ECO:0000256" key="6">
    <source>
        <dbReference type="RuleBase" id="RU363067"/>
    </source>
</evidence>
<feature type="transmembrane region" description="Helical" evidence="8">
    <location>
        <begin position="45"/>
        <end position="70"/>
    </location>
</feature>
<feature type="transmembrane region" description="Helical" evidence="8">
    <location>
        <begin position="226"/>
        <end position="258"/>
    </location>
</feature>
<dbReference type="InterPro" id="IPR003607">
    <property type="entry name" value="HD/PDEase_dom"/>
</dbReference>
<dbReference type="EMBL" id="CDMZ01003896">
    <property type="protein sequence ID" value="CEM47968.1"/>
    <property type="molecule type" value="Genomic_DNA"/>
</dbReference>
<feature type="domain" description="Histidine kinase" evidence="9">
    <location>
        <begin position="289"/>
        <end position="619"/>
    </location>
</feature>
<dbReference type="Gene3D" id="3.30.565.10">
    <property type="entry name" value="Histidine kinase-like ATPase, C-terminal domain"/>
    <property type="match status" value="1"/>
</dbReference>
<feature type="binding site" evidence="5">
    <location>
        <position position="1268"/>
    </location>
    <ligand>
        <name>Zn(2+)</name>
        <dbReference type="ChEBI" id="CHEBI:29105"/>
        <label>1</label>
    </ligand>
</feature>
<feature type="active site" description="Proton donor" evidence="3">
    <location>
        <position position="1118"/>
    </location>
</feature>
<dbReference type="InterPro" id="IPR002073">
    <property type="entry name" value="PDEase_catalytic_dom"/>
</dbReference>
<keyword evidence="8" id="KW-0812">Transmembrane</keyword>
<dbReference type="GO" id="GO:0007165">
    <property type="term" value="P:signal transduction"/>
    <property type="evidence" value="ECO:0007669"/>
    <property type="project" value="InterPro"/>
</dbReference>
<dbReference type="InterPro" id="IPR003594">
    <property type="entry name" value="HATPase_dom"/>
</dbReference>
<keyword evidence="1 5" id="KW-0479">Metal-binding</keyword>
<dbReference type="Pfam" id="PF02518">
    <property type="entry name" value="HATPase_c"/>
    <property type="match status" value="1"/>
</dbReference>
<evidence type="ECO:0000256" key="5">
    <source>
        <dbReference type="PIRSR" id="PIRSR623088-3"/>
    </source>
</evidence>
<sequence length="1377" mass="151670">MRRAENKKKAVGQSGVLKINQGRSNFTNFVTLERRVSRNARIVDALLIAFTFMLFATAFAFGVTIAVFAIRQKGYNDSRNIISDELVATRRITSGYFAIYDIAACDNSGAAGDVKDMLAQLREDVAPFGGSLCGESTTGACEYQKIQEVEQYSAAAGARLRDGRDSKDNVYLYVAKSIYGVYNATGVCASTLWGNSLNTVATDGAFYEEKVAEAQGLIEGVGEHWFIIWLLAILCVGTLFVITPAFVISVGHLLAIITRQFAHSWSLAQESDEQTNRKLSSIVTMMVGAIGSRMLSMLHVISGCCTLLTSCDLPMYHQSLLKMAEENASFLLRSAHSAVDFVTAEADVMPVSMDLLDIRACVEECLEVFSHKALMKGIGLSVTFGTGCPHVVLTDERKLRQILLKTLDSSVEYTDSGEVHVFVVVKQETPATQLAEHQRRRMSRTDPADIEKANMAHGSSDVAAPSPRPSIGGGQMPATPRGQNQNVKVTGPSGEASSPLPPSGSAQNLSPSPAERQKTLQGIPALGVDGRRMSVARTNPSLDGLGLYEIQFEVKDTGKGIANSQVDDLLEPKGLRGRQGMGLRMVVSRLLVSVLGGQMEVISSKERGTTSVFTMRMFGRSTWADLHPDFPLVADRVATSQVLTLGLPHHSRGNLSSFLSDCGISFLHCSCLKEMERRYAEQEKRVIAVLLGDYMTFSSGGPAEIFASLRKINPQAAETGQFVFVHEQNESRDAVSHKLNNRATEPEPFVRMAMPLRSRFIIEILVRSLLEEPFETSHEYLNWAVSLTVPERRGLRKAGGEMRKRVGSMHLTTASQAAGLMSVSSSGAHKSLALPASIQARLEQPRHSLDAPYLSKFQVAAADARDGKREDVEEILDPHATQVFERMSRCPPPPHLVPVVNSVVEALNEKGLECSVGMLTEACLDTGREARYVPEEFWSADVIYEADRYYGKEDPFNPTPISALALQFATTYGDVDEGSKDPFGVGGLEAPARLSVASTKGVRELAPDVQSMNRDMQMMTTEVNLERLNQLKGLQPDFFFISKQAVVDWFEKTEVIPSEQVLSWEYDILALSPKQVMRDAYELLKQLAEGAETPCDPDVVGGFLMTVFRNYHPQNSYHNFHHGFSVMQVLTLLMRASDVRPLLGTTDEFHLGVGALCHDIDHPGVNNVYLSRTGSFIARVYSEIAVLESHHAAMLFEIIKYKRRDIFQGVSREVKAEHKKGIIEAILATDMAKHFDLVKQAEGMLASKTDPATIPKSTIRQWLMHAADISNPILPFHLYRPWALRIVKEFVTQNKMEAQRGLPISMPNLKGHDDLSLAEAQLGFIGFICAPFFKAVGGLFPAEWNGRLEDLNKNIATWTEIKEKEKKKAQEEGGQQG</sequence>
<evidence type="ECO:0000256" key="7">
    <source>
        <dbReference type="SAM" id="MobiDB-lite"/>
    </source>
</evidence>
<dbReference type="Pfam" id="PF00233">
    <property type="entry name" value="PDEase_I"/>
    <property type="match status" value="1"/>
</dbReference>
<evidence type="ECO:0000256" key="1">
    <source>
        <dbReference type="ARBA" id="ARBA00022723"/>
    </source>
</evidence>
<accession>A0A0G4HUE8</accession>
<feature type="binding site" evidence="5">
    <location>
        <position position="1159"/>
    </location>
    <ligand>
        <name>Zn(2+)</name>
        <dbReference type="ChEBI" id="CHEBI:29105"/>
        <label>1</label>
    </ligand>
</feature>
<feature type="binding site" evidence="5">
    <location>
        <position position="1122"/>
    </location>
    <ligand>
        <name>Zn(2+)</name>
        <dbReference type="ChEBI" id="CHEBI:29105"/>
        <label>1</label>
    </ligand>
</feature>
<feature type="binding site" evidence="5">
    <location>
        <position position="1159"/>
    </location>
    <ligand>
        <name>Zn(2+)</name>
        <dbReference type="ChEBI" id="CHEBI:29105"/>
        <label>2</label>
    </ligand>
</feature>
<dbReference type="PRINTS" id="PR00387">
    <property type="entry name" value="PDIESTERASE1"/>
</dbReference>
<dbReference type="InterPro" id="IPR023174">
    <property type="entry name" value="PDEase_CS"/>
</dbReference>
<dbReference type="PhylomeDB" id="A0A0G4HUE8"/>
<feature type="binding site" evidence="4">
    <location>
        <begin position="1118"/>
        <end position="1122"/>
    </location>
    <ligand>
        <name>AMP</name>
        <dbReference type="ChEBI" id="CHEBI:456215"/>
    </ligand>
</feature>
<organism evidence="11">
    <name type="scientific">Chromera velia CCMP2878</name>
    <dbReference type="NCBI Taxonomy" id="1169474"/>
    <lineage>
        <taxon>Eukaryota</taxon>
        <taxon>Sar</taxon>
        <taxon>Alveolata</taxon>
        <taxon>Colpodellida</taxon>
        <taxon>Chromeraceae</taxon>
        <taxon>Chromera</taxon>
    </lineage>
</organism>
<comment type="similarity">
    <text evidence="6">Belongs to the cyclic nucleotide phosphodiesterase family.</text>
</comment>
<feature type="binding site" evidence="4">
    <location>
        <position position="1159"/>
    </location>
    <ligand>
        <name>AMP</name>
        <dbReference type="ChEBI" id="CHEBI:456215"/>
    </ligand>
</feature>
<comment type="cofactor">
    <cofactor evidence="6">
        <name>a divalent metal cation</name>
        <dbReference type="ChEBI" id="CHEBI:60240"/>
    </cofactor>
    <text evidence="6">Binds 2 divalent metal cations per subunit. Site 1 may preferentially bind zinc ions, while site 2 has a preference for magnesium and/or manganese ions.</text>
</comment>
<evidence type="ECO:0000259" key="9">
    <source>
        <dbReference type="PROSITE" id="PS50109"/>
    </source>
</evidence>
<dbReference type="SUPFAM" id="SSF55874">
    <property type="entry name" value="ATPase domain of HSP90 chaperone/DNA topoisomerase II/histidine kinase"/>
    <property type="match status" value="2"/>
</dbReference>
<dbReference type="SUPFAM" id="SSF109604">
    <property type="entry name" value="HD-domain/PDEase-like"/>
    <property type="match status" value="1"/>
</dbReference>
<evidence type="ECO:0000256" key="2">
    <source>
        <dbReference type="ARBA" id="ARBA00022801"/>
    </source>
</evidence>
<feature type="binding site" evidence="4">
    <location>
        <position position="1268"/>
    </location>
    <ligand>
        <name>AMP</name>
        <dbReference type="ChEBI" id="CHEBI:456215"/>
    </ligand>
</feature>
<protein>
    <recommendedName>
        <fullName evidence="6">Phosphodiesterase</fullName>
        <ecNumber evidence="6">3.1.4.-</ecNumber>
    </recommendedName>
</protein>
<evidence type="ECO:0000256" key="3">
    <source>
        <dbReference type="PIRSR" id="PIRSR623088-1"/>
    </source>
</evidence>
<feature type="binding site" evidence="4">
    <location>
        <position position="1321"/>
    </location>
    <ligand>
        <name>AMP</name>
        <dbReference type="ChEBI" id="CHEBI:456215"/>
    </ligand>
</feature>
<proteinExistence type="inferred from homology"/>
<dbReference type="PROSITE" id="PS50109">
    <property type="entry name" value="HIS_KIN"/>
    <property type="match status" value="1"/>
</dbReference>
<dbReference type="SMART" id="SM00387">
    <property type="entry name" value="HATPase_c"/>
    <property type="match status" value="1"/>
</dbReference>
<reference evidence="11" key="1">
    <citation type="submission" date="2014-11" db="EMBL/GenBank/DDBJ databases">
        <authorList>
            <person name="Otto D Thomas"/>
            <person name="Naeem Raeece"/>
        </authorList>
    </citation>
    <scope>NUCLEOTIDE SEQUENCE</scope>
</reference>
<evidence type="ECO:0000259" key="10">
    <source>
        <dbReference type="PROSITE" id="PS51845"/>
    </source>
</evidence>
<keyword evidence="8" id="KW-1133">Transmembrane helix</keyword>
<dbReference type="VEuPathDB" id="CryptoDB:Cvel_8608"/>
<dbReference type="InterPro" id="IPR023088">
    <property type="entry name" value="PDEase"/>
</dbReference>
<dbReference type="InterPro" id="IPR005467">
    <property type="entry name" value="His_kinase_dom"/>
</dbReference>
<dbReference type="Gene3D" id="1.10.1300.10">
    <property type="entry name" value="3'5'-cyclic nucleotide phosphodiesterase, catalytic domain"/>
    <property type="match status" value="1"/>
</dbReference>